<evidence type="ECO:0000313" key="1">
    <source>
        <dbReference type="EMBL" id="KAJ7998860.1"/>
    </source>
</evidence>
<comment type="caution">
    <text evidence="1">The sequence shown here is derived from an EMBL/GenBank/DDBJ whole genome shotgun (WGS) entry which is preliminary data.</text>
</comment>
<reference evidence="1" key="1">
    <citation type="submission" date="2021-05" db="EMBL/GenBank/DDBJ databases">
        <authorList>
            <person name="Pan Q."/>
            <person name="Jouanno E."/>
            <person name="Zahm M."/>
            <person name="Klopp C."/>
            <person name="Cabau C."/>
            <person name="Louis A."/>
            <person name="Berthelot C."/>
            <person name="Parey E."/>
            <person name="Roest Crollius H."/>
            <person name="Montfort J."/>
            <person name="Robinson-Rechavi M."/>
            <person name="Bouchez O."/>
            <person name="Lampietro C."/>
            <person name="Lopez Roques C."/>
            <person name="Donnadieu C."/>
            <person name="Postlethwait J."/>
            <person name="Bobe J."/>
            <person name="Dillon D."/>
            <person name="Chandos A."/>
            <person name="von Hippel F."/>
            <person name="Guiguen Y."/>
        </authorList>
    </citation>
    <scope>NUCLEOTIDE SEQUENCE</scope>
    <source>
        <strain evidence="1">YG-Jan2019</strain>
    </source>
</reference>
<name>A0ACC2G5P0_DALPE</name>
<evidence type="ECO:0000313" key="2">
    <source>
        <dbReference type="Proteomes" id="UP001157502"/>
    </source>
</evidence>
<keyword evidence="2" id="KW-1185">Reference proteome</keyword>
<gene>
    <name evidence="1" type="ORF">DPEC_G00209350</name>
</gene>
<dbReference type="EMBL" id="CM055744">
    <property type="protein sequence ID" value="KAJ7998860.1"/>
    <property type="molecule type" value="Genomic_DNA"/>
</dbReference>
<organism evidence="1 2">
    <name type="scientific">Dallia pectoralis</name>
    <name type="common">Alaska blackfish</name>
    <dbReference type="NCBI Taxonomy" id="75939"/>
    <lineage>
        <taxon>Eukaryota</taxon>
        <taxon>Metazoa</taxon>
        <taxon>Chordata</taxon>
        <taxon>Craniata</taxon>
        <taxon>Vertebrata</taxon>
        <taxon>Euteleostomi</taxon>
        <taxon>Actinopterygii</taxon>
        <taxon>Neopterygii</taxon>
        <taxon>Teleostei</taxon>
        <taxon>Protacanthopterygii</taxon>
        <taxon>Esociformes</taxon>
        <taxon>Umbridae</taxon>
        <taxon>Dallia</taxon>
    </lineage>
</organism>
<sequence length="158" mass="17469">TVVEVCISLLISYQGSGTFGSSGLRALGVPLGVLESPIKLLSACRQIQMGPPGILLYFSPVFPSSRLRLYPLFSELLPTVFFLHEVSVQDTSEQTPFSVTELPKARSWSHSQWGNARPLLPAPSLPSPSLWTTPKQEVHFLFFLKKRPCWLLGDSSVQ</sequence>
<proteinExistence type="predicted"/>
<accession>A0ACC2G5P0</accession>
<dbReference type="Proteomes" id="UP001157502">
    <property type="component" value="Chromosome 17"/>
</dbReference>
<feature type="non-terminal residue" evidence="1">
    <location>
        <position position="1"/>
    </location>
</feature>
<protein>
    <submittedName>
        <fullName evidence="1">Uncharacterized protein</fullName>
    </submittedName>
</protein>